<proteinExistence type="predicted"/>
<evidence type="ECO:0000313" key="2">
    <source>
        <dbReference type="EMBL" id="SVB84691.1"/>
    </source>
</evidence>
<sequence>MKEEEPQEKRKEPLIFTIWVHTGYTILILSVIGWMVYMEFFMD</sequence>
<evidence type="ECO:0000256" key="1">
    <source>
        <dbReference type="SAM" id="Phobius"/>
    </source>
</evidence>
<name>A0A382HDY0_9ZZZZ</name>
<reference evidence="2" key="1">
    <citation type="submission" date="2018-05" db="EMBL/GenBank/DDBJ databases">
        <authorList>
            <person name="Lanie J.A."/>
            <person name="Ng W.-L."/>
            <person name="Kazmierczak K.M."/>
            <person name="Andrzejewski T.M."/>
            <person name="Davidsen T.M."/>
            <person name="Wayne K.J."/>
            <person name="Tettelin H."/>
            <person name="Glass J.I."/>
            <person name="Rusch D."/>
            <person name="Podicherti R."/>
            <person name="Tsui H.-C.T."/>
            <person name="Winkler M.E."/>
        </authorList>
    </citation>
    <scope>NUCLEOTIDE SEQUENCE</scope>
</reference>
<protein>
    <submittedName>
        <fullName evidence="2">Uncharacterized protein</fullName>
    </submittedName>
</protein>
<dbReference type="AlphaFoldDB" id="A0A382HDY0"/>
<organism evidence="2">
    <name type="scientific">marine metagenome</name>
    <dbReference type="NCBI Taxonomy" id="408172"/>
    <lineage>
        <taxon>unclassified sequences</taxon>
        <taxon>metagenomes</taxon>
        <taxon>ecological metagenomes</taxon>
    </lineage>
</organism>
<keyword evidence="1" id="KW-1133">Transmembrane helix</keyword>
<keyword evidence="1" id="KW-0812">Transmembrane</keyword>
<dbReference type="EMBL" id="UINC01060312">
    <property type="protein sequence ID" value="SVB84691.1"/>
    <property type="molecule type" value="Genomic_DNA"/>
</dbReference>
<accession>A0A382HDY0</accession>
<keyword evidence="1" id="KW-0472">Membrane</keyword>
<gene>
    <name evidence="2" type="ORF">METZ01_LOCUS237545</name>
</gene>
<feature type="transmembrane region" description="Helical" evidence="1">
    <location>
        <begin position="12"/>
        <end position="37"/>
    </location>
</feature>